<proteinExistence type="predicted"/>
<protein>
    <submittedName>
        <fullName evidence="1">Uncharacterized protein</fullName>
    </submittedName>
</protein>
<accession>A0A0K1PLR3</accession>
<dbReference type="Proteomes" id="UP000064967">
    <property type="component" value="Chromosome"/>
</dbReference>
<organism evidence="1 2">
    <name type="scientific">Labilithrix luteola</name>
    <dbReference type="NCBI Taxonomy" id="1391654"/>
    <lineage>
        <taxon>Bacteria</taxon>
        <taxon>Pseudomonadati</taxon>
        <taxon>Myxococcota</taxon>
        <taxon>Polyangia</taxon>
        <taxon>Polyangiales</taxon>
        <taxon>Labilitrichaceae</taxon>
        <taxon>Labilithrix</taxon>
    </lineage>
</organism>
<reference evidence="1 2" key="1">
    <citation type="submission" date="2015-08" db="EMBL/GenBank/DDBJ databases">
        <authorList>
            <person name="Babu N.S."/>
            <person name="Beckwith C.J."/>
            <person name="Beseler K.G."/>
            <person name="Brison A."/>
            <person name="Carone J.V."/>
            <person name="Caskin T.P."/>
            <person name="Diamond M."/>
            <person name="Durham M.E."/>
            <person name="Foxe J.M."/>
            <person name="Go M."/>
            <person name="Henderson B.A."/>
            <person name="Jones I.B."/>
            <person name="McGettigan J.A."/>
            <person name="Micheletti S.J."/>
            <person name="Nasrallah M.E."/>
            <person name="Ortiz D."/>
            <person name="Piller C.R."/>
            <person name="Privatt S.R."/>
            <person name="Schneider S.L."/>
            <person name="Sharp S."/>
            <person name="Smith T.C."/>
            <person name="Stanton J.D."/>
            <person name="Ullery H.E."/>
            <person name="Wilson R.J."/>
            <person name="Serrano M.G."/>
            <person name="Buck G."/>
            <person name="Lee V."/>
            <person name="Wang Y."/>
            <person name="Carvalho R."/>
            <person name="Voegtly L."/>
            <person name="Shi R."/>
            <person name="Duckworth R."/>
            <person name="Johnson A."/>
            <person name="Loviza R."/>
            <person name="Walstead R."/>
            <person name="Shah Z."/>
            <person name="Kiflezghi M."/>
            <person name="Wade K."/>
            <person name="Ball S.L."/>
            <person name="Bradley K.W."/>
            <person name="Asai D.J."/>
            <person name="Bowman C.A."/>
            <person name="Russell D.A."/>
            <person name="Pope W.H."/>
            <person name="Jacobs-Sera D."/>
            <person name="Hendrix R.W."/>
            <person name="Hatfull G.F."/>
        </authorList>
    </citation>
    <scope>NUCLEOTIDE SEQUENCE [LARGE SCALE GENOMIC DNA]</scope>
    <source>
        <strain evidence="1 2">DSM 27648</strain>
    </source>
</reference>
<dbReference type="EMBL" id="CP012333">
    <property type="protein sequence ID" value="AKU94465.1"/>
    <property type="molecule type" value="Genomic_DNA"/>
</dbReference>
<dbReference type="AlphaFoldDB" id="A0A0K1PLR3"/>
<keyword evidence="2" id="KW-1185">Reference proteome</keyword>
<gene>
    <name evidence="1" type="ORF">AKJ09_01129</name>
</gene>
<sequence length="276" mass="30025">MEQLSIEAERILIGSGAHCEIRLPVDQARVEHVLVELGAAGVFARALSFEPPPTINNVPFTQAPVPPGSILGVGGCQIYVEIAEGQAVTPDKVKKSESSPITLLAATLIIGVGGYMLFTDDPNDVTAKPPPKQTPELWDAPVSACPYGDRAQASAFARERMQIADAKRERRPFHVQDGVQAVPLYESAAACFRAGGDPGSGGLADESAKFLRRDIMDDFRTRRVRLEHALTIEDYVSAQKEVRVLLQFTEGKSGDYVTWLSNLDRKLRLKADAKKS</sequence>
<evidence type="ECO:0000313" key="1">
    <source>
        <dbReference type="EMBL" id="AKU94465.1"/>
    </source>
</evidence>
<name>A0A0K1PLR3_9BACT</name>
<dbReference type="KEGG" id="llu:AKJ09_01129"/>
<dbReference type="STRING" id="1391654.AKJ09_01129"/>
<evidence type="ECO:0000313" key="2">
    <source>
        <dbReference type="Proteomes" id="UP000064967"/>
    </source>
</evidence>